<evidence type="ECO:0000256" key="14">
    <source>
        <dbReference type="ARBA" id="ARBA00022989"/>
    </source>
</evidence>
<dbReference type="GO" id="GO:0006874">
    <property type="term" value="P:intracellular calcium ion homeostasis"/>
    <property type="evidence" value="ECO:0007669"/>
    <property type="project" value="TreeGrafter"/>
</dbReference>
<dbReference type="PROSITE" id="PS00154">
    <property type="entry name" value="ATPASE_E1_E2"/>
    <property type="match status" value="1"/>
</dbReference>
<dbReference type="InterPro" id="IPR008250">
    <property type="entry name" value="ATPase_P-typ_transduc_dom_A_sf"/>
</dbReference>
<keyword evidence="15 20" id="KW-0472">Membrane</keyword>
<evidence type="ECO:0000256" key="9">
    <source>
        <dbReference type="ARBA" id="ARBA00022741"/>
    </source>
</evidence>
<evidence type="ECO:0000256" key="11">
    <source>
        <dbReference type="ARBA" id="ARBA00022842"/>
    </source>
</evidence>
<dbReference type="InterPro" id="IPR044492">
    <property type="entry name" value="P_typ_ATPase_HD_dom"/>
</dbReference>
<gene>
    <name evidence="25" type="ORF">RI543_002499</name>
</gene>
<feature type="transmembrane region" description="Helical" evidence="20">
    <location>
        <begin position="348"/>
        <end position="365"/>
    </location>
</feature>
<evidence type="ECO:0000259" key="24">
    <source>
        <dbReference type="Pfam" id="PF12409"/>
    </source>
</evidence>
<dbReference type="NCBIfam" id="TIGR01657">
    <property type="entry name" value="P-ATPase-V"/>
    <property type="match status" value="1"/>
</dbReference>
<comment type="similarity">
    <text evidence="4">Belongs to the eukaryotic ribosomal protein eS10 family.</text>
</comment>
<dbReference type="GO" id="GO:0000054">
    <property type="term" value="P:ribosomal subunit export from nucleus"/>
    <property type="evidence" value="ECO:0007669"/>
    <property type="project" value="UniProtKB-ARBA"/>
</dbReference>
<dbReference type="Pfam" id="PF00122">
    <property type="entry name" value="E1-E2_ATPase"/>
    <property type="match status" value="1"/>
</dbReference>
<dbReference type="Pfam" id="PF03501">
    <property type="entry name" value="S10_plectin"/>
    <property type="match status" value="1"/>
</dbReference>
<evidence type="ECO:0000256" key="13">
    <source>
        <dbReference type="ARBA" id="ARBA00022980"/>
    </source>
</evidence>
<dbReference type="FunFam" id="3.40.1110.10:FF:000125">
    <property type="entry name" value="Cation-transporting ATPase"/>
    <property type="match status" value="1"/>
</dbReference>
<dbReference type="Gene3D" id="2.70.150.10">
    <property type="entry name" value="Calcium-transporting ATPase, cytoplasmic transduction domain A"/>
    <property type="match status" value="1"/>
</dbReference>
<keyword evidence="16" id="KW-0687">Ribonucleoprotein</keyword>
<dbReference type="InterPro" id="IPR023214">
    <property type="entry name" value="HAD_sf"/>
</dbReference>
<comment type="function">
    <text evidence="18">Component of the ribosome, a large ribonucleoprotein complex responsible for the synthesis of proteins in the cell. The small ribosomal subunit (SSU) binds messenger RNAs (mRNAs) and translates the encoded message by selecting cognate aminoacyl-transfer RNA (tRNA) molecules. The large subunit (LSU) contains the ribosomal catalytic site termed the peptidyl transferase center (PTC), which catalyzes the formation of peptide bonds, thereby polymerizing the amino acids delivered by tRNAs into a polypeptide chain. The nascent polypeptides leave the ribosome through a tunnel in the LSU and interact with protein factors that function in enzymatic processing, targeting, and the membrane insertion of nascent chains at the exit of the ribosomal tunnel. eS10 plays a role as a positive regulator of the GCN2 kinase activity by stimulating GCN1-mediated GCN2 activation.</text>
</comment>
<dbReference type="SUPFAM" id="SSF81653">
    <property type="entry name" value="Calcium ATPase, transduction domain A"/>
    <property type="match status" value="1"/>
</dbReference>
<feature type="transmembrane region" description="Helical" evidence="20">
    <location>
        <begin position="1402"/>
        <end position="1421"/>
    </location>
</feature>
<feature type="transmembrane region" description="Helical" evidence="20">
    <location>
        <begin position="723"/>
        <end position="743"/>
    </location>
</feature>
<organism evidence="25 26">
    <name type="scientific">Arxiozyma heterogenica</name>
    <dbReference type="NCBI Taxonomy" id="278026"/>
    <lineage>
        <taxon>Eukaryota</taxon>
        <taxon>Fungi</taxon>
        <taxon>Dikarya</taxon>
        <taxon>Ascomycota</taxon>
        <taxon>Saccharomycotina</taxon>
        <taxon>Saccharomycetes</taxon>
        <taxon>Saccharomycetales</taxon>
        <taxon>Saccharomycetaceae</taxon>
        <taxon>Arxiozyma</taxon>
    </lineage>
</organism>
<dbReference type="NCBIfam" id="TIGR01494">
    <property type="entry name" value="ATPase_P-type"/>
    <property type="match status" value="2"/>
</dbReference>
<keyword evidence="8 20" id="KW-0479">Metal-binding</keyword>
<evidence type="ECO:0000256" key="17">
    <source>
        <dbReference type="ARBA" id="ARBA00049360"/>
    </source>
</evidence>
<evidence type="ECO:0000256" key="18">
    <source>
        <dbReference type="ARBA" id="ARBA00059519"/>
    </source>
</evidence>
<evidence type="ECO:0000256" key="15">
    <source>
        <dbReference type="ARBA" id="ARBA00023136"/>
    </source>
</evidence>
<dbReference type="Gene3D" id="3.40.50.1000">
    <property type="entry name" value="HAD superfamily/HAD-like"/>
    <property type="match status" value="1"/>
</dbReference>
<evidence type="ECO:0000256" key="16">
    <source>
        <dbReference type="ARBA" id="ARBA00023274"/>
    </source>
</evidence>
<dbReference type="Pfam" id="PF13246">
    <property type="entry name" value="Cation_ATPase"/>
    <property type="match status" value="1"/>
</dbReference>
<name>A0AAN7W2M6_9SACH</name>
<dbReference type="Pfam" id="PF12409">
    <property type="entry name" value="P5-ATPase"/>
    <property type="match status" value="1"/>
</dbReference>
<dbReference type="InterPro" id="IPR023299">
    <property type="entry name" value="ATPase_P-typ_cyto_dom_N"/>
</dbReference>
<keyword evidence="9 20" id="KW-0547">Nucleotide-binding</keyword>
<dbReference type="Gene3D" id="1.10.10.10">
    <property type="entry name" value="Winged helix-like DNA-binding domain superfamily/Winged helix DNA-binding domain"/>
    <property type="match status" value="1"/>
</dbReference>
<dbReference type="GO" id="GO:0015662">
    <property type="term" value="F:P-type ion transporter activity"/>
    <property type="evidence" value="ECO:0007669"/>
    <property type="project" value="InterPro"/>
</dbReference>
<dbReference type="EC" id="7.2.2.-" evidence="20"/>
<evidence type="ECO:0000256" key="20">
    <source>
        <dbReference type="RuleBase" id="RU362082"/>
    </source>
</evidence>
<dbReference type="FunFam" id="1.10.10.10:FF:000025">
    <property type="entry name" value="40S ribosomal protein S10"/>
    <property type="match status" value="1"/>
</dbReference>
<feature type="region of interest" description="Disordered" evidence="21">
    <location>
        <begin position="252"/>
        <end position="293"/>
    </location>
</feature>
<feature type="transmembrane region" description="Helical" evidence="20">
    <location>
        <begin position="1288"/>
        <end position="1305"/>
    </location>
</feature>
<evidence type="ECO:0000313" key="25">
    <source>
        <dbReference type="EMBL" id="KAK5779959.1"/>
    </source>
</evidence>
<dbReference type="PRINTS" id="PR00119">
    <property type="entry name" value="CATATPASE"/>
</dbReference>
<dbReference type="CDD" id="cd07542">
    <property type="entry name" value="P-type_ATPase_cation"/>
    <property type="match status" value="1"/>
</dbReference>
<evidence type="ECO:0000256" key="19">
    <source>
        <dbReference type="ARBA" id="ARBA00061769"/>
    </source>
</evidence>
<dbReference type="GO" id="GO:0016887">
    <property type="term" value="F:ATP hydrolysis activity"/>
    <property type="evidence" value="ECO:0007669"/>
    <property type="project" value="InterPro"/>
</dbReference>
<evidence type="ECO:0000256" key="7">
    <source>
        <dbReference type="ARBA" id="ARBA00022692"/>
    </source>
</evidence>
<keyword evidence="13" id="KW-0689">Ribosomal protein</keyword>
<feature type="compositionally biased region" description="Low complexity" evidence="21">
    <location>
        <begin position="108"/>
        <end position="124"/>
    </location>
</feature>
<accession>A0AAN7W2M6</accession>
<evidence type="ECO:0000313" key="26">
    <source>
        <dbReference type="Proteomes" id="UP001306508"/>
    </source>
</evidence>
<feature type="compositionally biased region" description="Low complexity" evidence="21">
    <location>
        <begin position="177"/>
        <end position="195"/>
    </location>
</feature>
<reference evidence="26" key="1">
    <citation type="submission" date="2023-07" db="EMBL/GenBank/DDBJ databases">
        <title>A draft genome of Kazachstania heterogenica Y-27499.</title>
        <authorList>
            <person name="Donic C."/>
            <person name="Kralova J.S."/>
            <person name="Fidel L."/>
            <person name="Ben-Dor S."/>
            <person name="Jung S."/>
        </authorList>
    </citation>
    <scope>NUCLEOTIDE SEQUENCE [LARGE SCALE GENOMIC DNA]</scope>
    <source>
        <strain evidence="26">Y27499</strain>
    </source>
</reference>
<feature type="transmembrane region" description="Helical" evidence="20">
    <location>
        <begin position="516"/>
        <end position="535"/>
    </location>
</feature>
<evidence type="ECO:0000256" key="4">
    <source>
        <dbReference type="ARBA" id="ARBA00007278"/>
    </source>
</evidence>
<dbReference type="FunFam" id="3.40.50.1000:FF:000068">
    <property type="entry name" value="Cation-transporting ATPase"/>
    <property type="match status" value="1"/>
</dbReference>
<dbReference type="SFLD" id="SFLDF00027">
    <property type="entry name" value="p-type_atpase"/>
    <property type="match status" value="1"/>
</dbReference>
<keyword evidence="7 20" id="KW-0812">Transmembrane</keyword>
<evidence type="ECO:0000259" key="23">
    <source>
        <dbReference type="Pfam" id="PF03501"/>
    </source>
</evidence>
<feature type="compositionally biased region" description="Low complexity" evidence="21">
    <location>
        <begin position="73"/>
        <end position="86"/>
    </location>
</feature>
<dbReference type="InterPro" id="IPR036412">
    <property type="entry name" value="HAD-like_sf"/>
</dbReference>
<dbReference type="InterPro" id="IPR047821">
    <property type="entry name" value="P5B-type_ATPase"/>
</dbReference>
<evidence type="ECO:0000256" key="6">
    <source>
        <dbReference type="ARBA" id="ARBA00022553"/>
    </source>
</evidence>
<dbReference type="Gene3D" id="1.20.1110.10">
    <property type="entry name" value="Calcium-transporting ATPase, transmembrane domain"/>
    <property type="match status" value="1"/>
</dbReference>
<feature type="compositionally biased region" description="Low complexity" evidence="21">
    <location>
        <begin position="261"/>
        <end position="289"/>
    </location>
</feature>
<evidence type="ECO:0000256" key="21">
    <source>
        <dbReference type="SAM" id="MobiDB-lite"/>
    </source>
</evidence>
<evidence type="ECO:0000256" key="12">
    <source>
        <dbReference type="ARBA" id="ARBA00022967"/>
    </source>
</evidence>
<keyword evidence="5" id="KW-0963">Cytoplasm</keyword>
<dbReference type="GO" id="GO:0046872">
    <property type="term" value="F:metal ion binding"/>
    <property type="evidence" value="ECO:0007669"/>
    <property type="project" value="UniProtKB-UniRule"/>
</dbReference>
<proteinExistence type="inferred from homology"/>
<evidence type="ECO:0000256" key="8">
    <source>
        <dbReference type="ARBA" id="ARBA00022723"/>
    </source>
</evidence>
<feature type="transmembrane region" description="Helical" evidence="20">
    <location>
        <begin position="1252"/>
        <end position="1276"/>
    </location>
</feature>
<dbReference type="GO" id="GO:1990904">
    <property type="term" value="C:ribonucleoprotein complex"/>
    <property type="evidence" value="ECO:0007669"/>
    <property type="project" value="UniProtKB-KW"/>
</dbReference>
<dbReference type="InterPro" id="IPR023298">
    <property type="entry name" value="ATPase_P-typ_TM_dom_sf"/>
</dbReference>
<keyword evidence="14 20" id="KW-1133">Transmembrane helix</keyword>
<feature type="region of interest" description="Disordered" evidence="21">
    <location>
        <begin position="166"/>
        <end position="195"/>
    </location>
</feature>
<feature type="compositionally biased region" description="Low complexity" evidence="21">
    <location>
        <begin position="25"/>
        <end position="46"/>
    </location>
</feature>
<sequence length="1545" mass="174816">MTSSEHDPSLYSSARYDGRQRSRRQSFSSNWTDSTAATLTSGLTLDQDTGEPFSGTGPEAVPSSLVSFHHPHSIQSSGFLSSSLNSRFTPQQQRRRSSVADTQPLMERSPSVQRSSSSSNLSSRRQSFRFFTNEEIHDAEGTATLENTDYDIQWDLKPSYEQQRIYGSDIPSKRSSIHSFSRRSSISRSGGSSYGTTGSYIGHPLSRAESLARQNQLQQHLHDLSQVYSANSIDSSTSLSRYSVTERIPIELEEDEDEILDNTSSMDSTSISTSSLNAQENEEGNNNVNDDIHSHYKKGTYQNELLKPIYHEKFYPNSSPEQIIQRFYITEEDIVIGIGGYRTSAKKVFLYNIFCILTIGLFSLLMRWLPAKKVKCIGVKCPLGKAEWVVIENEFGEFSIEYVKREWYNRPLSTLLHITKETFLDASNHSTIGTRHHHTTDSNPNIPILISFQYRYIKFIYSPVEDIFKTNTNWVDPDWLHLPSVVKGLPSLVQEDRILAFDKNQINLKVKTTSEILFNEVLHPFYVFQIFSIILWSLDEYYYYASCIFLISIMSIMETLVETKKTSKNLADMSQFSCDVRVLRDEFWTNVNSSELVPGDIYEISDPNLNILPCDSILITGDCIVNESMLTGESVPISKIPATEDTMYQLMEDFENTQISSFVSKSFLFNGTTIIRVKVPPDQSAALAMVIRTGFSTTKGSLIRSMVFPKPTGFKFYKDSFKYIGVMTIIALLGFLVSCIQFIELGLDKRVMILRALDIITIVVPPALPATLTIGTSFSLNRLKKKGIFCIAPTRVNVGGKVDLMCFDKTGTLTEDGLDVLGVQISEPAEHNLFRFGELKQNVNDVFSKDSLDDCTSPLDVKNKNFLMALLTCHSLNLVDNELIGDPLDHKMFQFTGWDYSEEFEYQTHDDLSKNDPNKSIFPDNVDIIPAVVHPSDTNIKSNKFSKANAHNYLGIVRSFEFVSELRRMSVIVKPNGDELYWAFTKGAPEVIAQICNKATLPSNFDEILHYYTHSGHRVIACAGKILPKHTWLYSQKVAREDIENNMEFLGFIIFENRLKATTAPTLKVLQDASIKTVMCTGDNVLTAISVGRESGLVTSSNVYVPYLNDPNDEFLVWRNVDDFEKTLDTITLQPIDYDQDYTIAVTGEVFRILFSNENNIPEEYINEILLKTSIYARMSPDEKHELMERLQGLDYTVGFCGDGANDCGALKAADIGISLSEAEASVAAPFTSKIFDISCVLDVIKEGRSSLVTSFACFQYMSLYSAIQFITVSILYSRGSNLGDFQFLYIDLCLIVPIAIFMSWSKPYDKLSSKRPSANLVSQKILIPLFLSFAIIFLFQLIPWLYVQTRDWYIKPTVGGDDVVQSTDNTILFFIANFQYILTAVILSVGPPYREPMSHNFGFIFDIILSILVSVILMFVNVNSLIGKLFQLTEITFGKVSVSVVAIPSVQPLRLSKGVVVAKKDFNQAKHEEIDTKNLYVIKALQSLTSKGYVKTQFSWQYYYYTLTEEGVEYLRDYLHLPEHIVPGTYIQDRSQNQRPQRRY</sequence>
<dbReference type="GO" id="GO:0016020">
    <property type="term" value="C:membrane"/>
    <property type="evidence" value="ECO:0007669"/>
    <property type="project" value="UniProtKB-SubCell"/>
</dbReference>
<dbReference type="SFLD" id="SFLDS00003">
    <property type="entry name" value="Haloacid_Dehalogenase"/>
    <property type="match status" value="1"/>
</dbReference>
<evidence type="ECO:0000256" key="3">
    <source>
        <dbReference type="ARBA" id="ARBA00006000"/>
    </source>
</evidence>
<comment type="caution">
    <text evidence="25">The sequence shown here is derived from an EMBL/GenBank/DDBJ whole genome shotgun (WGS) entry which is preliminary data.</text>
</comment>
<comment type="similarity">
    <text evidence="3 20">Belongs to the cation transport ATPase (P-type) (TC 3.A.3) family. Type V subfamily.</text>
</comment>
<dbReference type="SUPFAM" id="SSF56784">
    <property type="entry name" value="HAD-like"/>
    <property type="match status" value="1"/>
</dbReference>
<evidence type="ECO:0000256" key="5">
    <source>
        <dbReference type="ARBA" id="ARBA00022490"/>
    </source>
</evidence>
<keyword evidence="10 20" id="KW-0067">ATP-binding</keyword>
<dbReference type="InterPro" id="IPR018303">
    <property type="entry name" value="ATPase_P-typ_P_site"/>
</dbReference>
<feature type="transmembrane region" description="Helical" evidence="20">
    <location>
        <begin position="541"/>
        <end position="561"/>
    </location>
</feature>
<dbReference type="GO" id="GO:0005524">
    <property type="term" value="F:ATP binding"/>
    <property type="evidence" value="ECO:0007669"/>
    <property type="project" value="UniProtKB-UniRule"/>
</dbReference>
<dbReference type="SUPFAM" id="SSF81660">
    <property type="entry name" value="Metal cation-transporting ATPase, ATP-binding domain N"/>
    <property type="match status" value="1"/>
</dbReference>
<dbReference type="SUPFAM" id="SSF81665">
    <property type="entry name" value="Calcium ATPase, transmembrane domain M"/>
    <property type="match status" value="1"/>
</dbReference>
<keyword evidence="26" id="KW-1185">Reference proteome</keyword>
<keyword evidence="11 20" id="KW-0460">Magnesium</keyword>
<keyword evidence="12 20" id="KW-1278">Translocase</keyword>
<evidence type="ECO:0000256" key="1">
    <source>
        <dbReference type="ARBA" id="ARBA00004141"/>
    </source>
</evidence>
<protein>
    <recommendedName>
        <fullName evidence="20">Cation-transporting ATPase</fullName>
        <ecNumber evidence="20">7.2.2.-</ecNumber>
    </recommendedName>
</protein>
<keyword evidence="6" id="KW-0597">Phosphoprotein</keyword>
<dbReference type="Proteomes" id="UP001306508">
    <property type="component" value="Unassembled WGS sequence"/>
</dbReference>
<evidence type="ECO:0000259" key="22">
    <source>
        <dbReference type="Pfam" id="PF00122"/>
    </source>
</evidence>
<dbReference type="PANTHER" id="PTHR45630">
    <property type="entry name" value="CATION-TRANSPORTING ATPASE-RELATED"/>
    <property type="match status" value="1"/>
</dbReference>
<dbReference type="InterPro" id="IPR036388">
    <property type="entry name" value="WH-like_DNA-bd_sf"/>
</dbReference>
<evidence type="ECO:0000256" key="2">
    <source>
        <dbReference type="ARBA" id="ARBA00004496"/>
    </source>
</evidence>
<dbReference type="FunFam" id="1.20.1110.10:FF:000032">
    <property type="entry name" value="Cation-transporting ATPase"/>
    <property type="match status" value="1"/>
</dbReference>
<dbReference type="GO" id="GO:0005840">
    <property type="term" value="C:ribosome"/>
    <property type="evidence" value="ECO:0007669"/>
    <property type="project" value="UniProtKB-KW"/>
</dbReference>
<feature type="domain" description="P-type ATPase A" evidence="22">
    <location>
        <begin position="579"/>
        <end position="706"/>
    </location>
</feature>
<comment type="subunit">
    <text evidence="19">Component of the small ribosomal subunit (SSU). Mature yeast ribosomes consist of a small (40S) and a large (60S) subunit. The 40S small subunit contains 1 molecule of ribosomal RNA (18S rRNA) and 33 different proteins (encoded by 57 genes). The large 60S subunit contains 3 rRNA molecules (25S, 5.8S and 5S rRNA) and 46 different proteins (encoded by 81 genes). eS10 interacts with GCN1 (via middle region); this interaction is direct and promotes GCN2 kinase activity.</text>
</comment>
<feature type="transmembrane region" description="Helical" evidence="20">
    <location>
        <begin position="1372"/>
        <end position="1390"/>
    </location>
</feature>
<feature type="domain" description="P5B-type ATPase N-terminal" evidence="24">
    <location>
        <begin position="332"/>
        <end position="462"/>
    </location>
</feature>
<dbReference type="GO" id="GO:0005737">
    <property type="term" value="C:cytoplasm"/>
    <property type="evidence" value="ECO:0007669"/>
    <property type="project" value="UniProtKB-SubCell"/>
</dbReference>
<feature type="region of interest" description="Disordered" evidence="21">
    <location>
        <begin position="1"/>
        <end position="124"/>
    </location>
</feature>
<feature type="domain" description="Plectin/eS10 N-terminal" evidence="23">
    <location>
        <begin position="1456"/>
        <end position="1533"/>
    </location>
</feature>
<comment type="subcellular location">
    <subcellularLocation>
        <location evidence="2">Cytoplasm</location>
    </subcellularLocation>
    <subcellularLocation>
        <location evidence="1 20">Membrane</location>
        <topology evidence="1 20">Multi-pass membrane protein</topology>
    </subcellularLocation>
</comment>
<dbReference type="GO" id="GO:0034198">
    <property type="term" value="P:cellular response to amino acid starvation"/>
    <property type="evidence" value="ECO:0007669"/>
    <property type="project" value="UniProtKB-ARBA"/>
</dbReference>
<dbReference type="GO" id="GO:0019829">
    <property type="term" value="F:ATPase-coupled monoatomic cation transmembrane transporter activity"/>
    <property type="evidence" value="ECO:0007669"/>
    <property type="project" value="UniProtKB-UniRule"/>
</dbReference>
<dbReference type="Gene3D" id="3.40.1110.10">
    <property type="entry name" value="Calcium-transporting ATPase, cytoplasmic domain N"/>
    <property type="match status" value="1"/>
</dbReference>
<dbReference type="InterPro" id="IPR005326">
    <property type="entry name" value="Plectin_eS10_N"/>
</dbReference>
<dbReference type="SFLD" id="SFLDG00002">
    <property type="entry name" value="C1.7:_P-type_atpase_like"/>
    <property type="match status" value="1"/>
</dbReference>
<dbReference type="InterPro" id="IPR001757">
    <property type="entry name" value="P_typ_ATPase"/>
</dbReference>
<comment type="catalytic activity">
    <reaction evidence="17 20">
        <text>ATP + H2O = ADP + phosphate + H(+)</text>
        <dbReference type="Rhea" id="RHEA:13065"/>
        <dbReference type="ChEBI" id="CHEBI:15377"/>
        <dbReference type="ChEBI" id="CHEBI:15378"/>
        <dbReference type="ChEBI" id="CHEBI:30616"/>
        <dbReference type="ChEBI" id="CHEBI:43474"/>
        <dbReference type="ChEBI" id="CHEBI:456216"/>
    </reaction>
</comment>
<feature type="transmembrane region" description="Helical" evidence="20">
    <location>
        <begin position="755"/>
        <end position="778"/>
    </location>
</feature>
<feature type="transmembrane region" description="Helical" evidence="20">
    <location>
        <begin position="1326"/>
        <end position="1347"/>
    </location>
</feature>
<dbReference type="InterPro" id="IPR047819">
    <property type="entry name" value="P5A-ATPase_N"/>
</dbReference>
<dbReference type="FunFam" id="2.70.150.10:FF:000064">
    <property type="entry name" value="Cation-transporting ATPase"/>
    <property type="match status" value="1"/>
</dbReference>
<evidence type="ECO:0000256" key="10">
    <source>
        <dbReference type="ARBA" id="ARBA00022840"/>
    </source>
</evidence>
<dbReference type="PANTHER" id="PTHR45630:SF8">
    <property type="entry name" value="CATION-TRANSPORTING ATPASE"/>
    <property type="match status" value="1"/>
</dbReference>
<dbReference type="PROSITE" id="PS01229">
    <property type="entry name" value="COF_2"/>
    <property type="match status" value="1"/>
</dbReference>
<dbReference type="InterPro" id="IPR059000">
    <property type="entry name" value="ATPase_P-type_domA"/>
</dbReference>
<dbReference type="EMBL" id="JAWIZZ010000045">
    <property type="protein sequence ID" value="KAK5779959.1"/>
    <property type="molecule type" value="Genomic_DNA"/>
</dbReference>
<dbReference type="InterPro" id="IPR006544">
    <property type="entry name" value="P-type_TPase_V"/>
</dbReference>